<keyword evidence="15" id="KW-1185">Reference proteome</keyword>
<dbReference type="PROSITE" id="PS50176">
    <property type="entry name" value="ARM_REPEAT"/>
    <property type="match status" value="1"/>
</dbReference>
<dbReference type="SUPFAM" id="SSF48371">
    <property type="entry name" value="ARM repeat"/>
    <property type="match status" value="3"/>
</dbReference>
<protein>
    <recommendedName>
        <fullName evidence="10">Vacuolar protein 8</fullName>
    </recommendedName>
</protein>
<dbReference type="OrthoDB" id="550206at2759"/>
<dbReference type="Pfam" id="PF01753">
    <property type="entry name" value="zf-MYND"/>
    <property type="match status" value="1"/>
</dbReference>
<dbReference type="PANTHER" id="PTHR47249">
    <property type="entry name" value="VACUOLAR PROTEIN 8"/>
    <property type="match status" value="1"/>
</dbReference>
<evidence type="ECO:0000256" key="5">
    <source>
        <dbReference type="ARBA" id="ARBA00022737"/>
    </source>
</evidence>
<dbReference type="InterPro" id="IPR011989">
    <property type="entry name" value="ARM-like"/>
</dbReference>
<evidence type="ECO:0000256" key="8">
    <source>
        <dbReference type="ARBA" id="ARBA00023136"/>
    </source>
</evidence>
<dbReference type="Proteomes" id="UP000247498">
    <property type="component" value="Unassembled WGS sequence"/>
</dbReference>
<evidence type="ECO:0000256" key="11">
    <source>
        <dbReference type="PROSITE-ProRule" id="PRU00134"/>
    </source>
</evidence>
<keyword evidence="7" id="KW-0862">Zinc</keyword>
<feature type="domain" description="MYND-type" evidence="13">
    <location>
        <begin position="758"/>
        <end position="807"/>
    </location>
</feature>
<dbReference type="SUPFAM" id="SSF144232">
    <property type="entry name" value="HIT/MYND zinc finger-like"/>
    <property type="match status" value="1"/>
</dbReference>
<dbReference type="PROSITE" id="PS50865">
    <property type="entry name" value="ZF_MYND_2"/>
    <property type="match status" value="1"/>
</dbReference>
<dbReference type="Gene3D" id="1.25.10.10">
    <property type="entry name" value="Leucine-rich Repeat Variant"/>
    <property type="match status" value="3"/>
</dbReference>
<keyword evidence="8" id="KW-0472">Membrane</keyword>
<dbReference type="GO" id="GO:0043495">
    <property type="term" value="F:protein-membrane adaptor activity"/>
    <property type="evidence" value="ECO:0007669"/>
    <property type="project" value="InterPro"/>
</dbReference>
<dbReference type="STRING" id="307507.A0A2V0PKH1"/>
<keyword evidence="4" id="KW-0479">Metal-binding</keyword>
<accession>A0A2V0PKH1</accession>
<dbReference type="EMBL" id="BDRX01000188">
    <property type="protein sequence ID" value="GBG00050.1"/>
    <property type="molecule type" value="Genomic_DNA"/>
</dbReference>
<evidence type="ECO:0000256" key="1">
    <source>
        <dbReference type="ARBA" id="ARBA00004592"/>
    </source>
</evidence>
<evidence type="ECO:0000256" key="9">
    <source>
        <dbReference type="ARBA" id="ARBA00023288"/>
    </source>
</evidence>
<dbReference type="GO" id="GO:0005774">
    <property type="term" value="C:vacuolar membrane"/>
    <property type="evidence" value="ECO:0007669"/>
    <property type="project" value="UniProtKB-SubCell"/>
</dbReference>
<dbReference type="InterPro" id="IPR045156">
    <property type="entry name" value="Vac8"/>
</dbReference>
<dbReference type="GO" id="GO:0071562">
    <property type="term" value="P:nucleus-vacuole junction assembly"/>
    <property type="evidence" value="ECO:0007669"/>
    <property type="project" value="InterPro"/>
</dbReference>
<dbReference type="InParanoid" id="A0A2V0PKH1"/>
<dbReference type="InterPro" id="IPR002893">
    <property type="entry name" value="Znf_MYND"/>
</dbReference>
<organism evidence="14 15">
    <name type="scientific">Raphidocelis subcapitata</name>
    <dbReference type="NCBI Taxonomy" id="307507"/>
    <lineage>
        <taxon>Eukaryota</taxon>
        <taxon>Viridiplantae</taxon>
        <taxon>Chlorophyta</taxon>
        <taxon>core chlorophytes</taxon>
        <taxon>Chlorophyceae</taxon>
        <taxon>CS clade</taxon>
        <taxon>Sphaeropleales</taxon>
        <taxon>Selenastraceae</taxon>
        <taxon>Raphidocelis</taxon>
    </lineage>
</organism>
<dbReference type="AlphaFoldDB" id="A0A2V0PKH1"/>
<keyword evidence="9" id="KW-0449">Lipoprotein</keyword>
<dbReference type="PANTHER" id="PTHR47249:SF1">
    <property type="entry name" value="VACUOLAR PROTEIN 8"/>
    <property type="match status" value="1"/>
</dbReference>
<comment type="caution">
    <text evidence="14">The sequence shown here is derived from an EMBL/GenBank/DDBJ whole genome shotgun (WGS) entry which is preliminary data.</text>
</comment>
<evidence type="ECO:0000256" key="7">
    <source>
        <dbReference type="ARBA" id="ARBA00022833"/>
    </source>
</evidence>
<dbReference type="InterPro" id="IPR000225">
    <property type="entry name" value="Armadillo"/>
</dbReference>
<evidence type="ECO:0000256" key="2">
    <source>
        <dbReference type="ARBA" id="ARBA00005462"/>
    </source>
</evidence>
<evidence type="ECO:0000313" key="15">
    <source>
        <dbReference type="Proteomes" id="UP000247498"/>
    </source>
</evidence>
<reference evidence="14 15" key="1">
    <citation type="journal article" date="2018" name="Sci. Rep.">
        <title>Raphidocelis subcapitata (=Pseudokirchneriella subcapitata) provides an insight into genome evolution and environmental adaptations in the Sphaeropleales.</title>
        <authorList>
            <person name="Suzuki S."/>
            <person name="Yamaguchi H."/>
            <person name="Nakajima N."/>
            <person name="Kawachi M."/>
        </authorList>
    </citation>
    <scope>NUCLEOTIDE SEQUENCE [LARGE SCALE GENOMIC DNA]</scope>
    <source>
        <strain evidence="14 15">NIES-35</strain>
    </source>
</reference>
<gene>
    <name evidence="14" type="ORF">Rsub_12875</name>
</gene>
<keyword evidence="3" id="KW-0926">Vacuole</keyword>
<keyword evidence="5" id="KW-0677">Repeat</keyword>
<evidence type="ECO:0000256" key="6">
    <source>
        <dbReference type="ARBA" id="ARBA00022771"/>
    </source>
</evidence>
<comment type="subcellular location">
    <subcellularLocation>
        <location evidence="1">Vacuole membrane</location>
        <topology evidence="1">Lipid-anchor</topology>
    </subcellularLocation>
</comment>
<comment type="similarity">
    <text evidence="2">Belongs to the beta-catenin family.</text>
</comment>
<evidence type="ECO:0000259" key="13">
    <source>
        <dbReference type="PROSITE" id="PS50865"/>
    </source>
</evidence>
<feature type="repeat" description="ARM" evidence="12">
    <location>
        <begin position="51"/>
        <end position="79"/>
    </location>
</feature>
<dbReference type="InterPro" id="IPR016024">
    <property type="entry name" value="ARM-type_fold"/>
</dbReference>
<evidence type="ECO:0000256" key="3">
    <source>
        <dbReference type="ARBA" id="ARBA00022554"/>
    </source>
</evidence>
<evidence type="ECO:0000256" key="12">
    <source>
        <dbReference type="PROSITE-ProRule" id="PRU00259"/>
    </source>
</evidence>
<evidence type="ECO:0000256" key="4">
    <source>
        <dbReference type="ARBA" id="ARBA00022723"/>
    </source>
</evidence>
<keyword evidence="6 11" id="KW-0863">Zinc-finger</keyword>
<dbReference type="Gene3D" id="6.10.140.2220">
    <property type="match status" value="1"/>
</dbReference>
<dbReference type="SMART" id="SM00185">
    <property type="entry name" value="ARM"/>
    <property type="match status" value="6"/>
</dbReference>
<dbReference type="GO" id="GO:0008270">
    <property type="term" value="F:zinc ion binding"/>
    <property type="evidence" value="ECO:0007669"/>
    <property type="project" value="UniProtKB-KW"/>
</dbReference>
<name>A0A2V0PKH1_9CHLO</name>
<sequence>MSRPGPSAPSIPLLIEQLRSADASTAADAVAHAARAADASDRDALRLAQGGAVPALVRALQGPDEEIAKRAGAVLGGVARVAPDLVAEAAGSALVAALNSWGDTAVAVNAAAAFGELAKRNPLSVAAEPGALQALASALRSTNDSTVCNAAAALGSCARTSPILARLVADVPGALAALCAAIASDRDPRAVDSAMHALTDIAGIGGRDAAVRIVSTPGALGALTRTLLSGSQAQSSAAAAVFAQASEAKLEHAHAAATPTVLAALASAAGRGFAAINCINALGSIAKASPQLALRVADAPGVEAALLAALTGSDVRAGANAARALNHIADADLARVARLVSATPAVLPALSSLLQSKDTIAVQTSLRMLTQLTQHDLTLVAGLPGLPGAPLQALVVALRSADGNLAVGAGAVLCALVGQCAEEAQRVLSAPGVMQAVIAAIGHPDQRVVANALAIVRIAAQFDSGYAVRLARAPGVLQPLVRALGSPNAIAVDHAAHILTVACRADGDLARRVAAVPGALPALAVQLSRGEGDAAVAAAAALLWMAADKNGDARPEVVRRIAAEGGLLPALAAAVQRGGSAARDSIGVLTAVVSVGEEQLVRLLSAAEGVIPALVGAVRTSTVVATALNAANALGEIAATSPQDLGRRVLDAGAAEAAVEAIARGSGQAVTGLLQVLLAVDAAKVAAALATALPPPFTAATAARAVLASAPLSLGAVAIEALAHAAEAAAPLSARAEALEALALAAAAEADATRPRACAACGLQRESAGAGRLRPCAGCSGKGPAGRVLYCSRDCQRAHWPAHKAYCKRAAAAAATAERSAPGGAA</sequence>
<evidence type="ECO:0000313" key="14">
    <source>
        <dbReference type="EMBL" id="GBG00050.1"/>
    </source>
</evidence>
<evidence type="ECO:0000256" key="10">
    <source>
        <dbReference type="ARBA" id="ARBA00026209"/>
    </source>
</evidence>
<proteinExistence type="inferred from homology"/>